<sequence length="232" mass="22986">MKRTRVVAAKTALAAGVVALGLTGCSVTNPAVIKDPYPASDGIDADLPGTQVLLRNLIVIGAEQGAEAELIGSVINNGTEDARVSIQAAVGETGQPSQTTVAVAAGQAVQFGPGSNQTPVSISALAVPPGNITGLTASTSSGGRIDLNVPVLPPEGDYASVTPAASPTGSAGATEDATAGQGETATEDEAATGDETATEEAGEESTPTSTNNSKRKQNQSEDETAAEEESAN</sequence>
<evidence type="ECO:0008006" key="5">
    <source>
        <dbReference type="Google" id="ProtNLM"/>
    </source>
</evidence>
<dbReference type="Proteomes" id="UP001138997">
    <property type="component" value="Unassembled WGS sequence"/>
</dbReference>
<dbReference type="RefSeq" id="WP_231438206.1">
    <property type="nucleotide sequence ID" value="NZ_JAJOMB010000001.1"/>
</dbReference>
<dbReference type="PROSITE" id="PS51257">
    <property type="entry name" value="PROKAR_LIPOPROTEIN"/>
    <property type="match status" value="1"/>
</dbReference>
<evidence type="ECO:0000313" key="3">
    <source>
        <dbReference type="EMBL" id="MCD5309276.1"/>
    </source>
</evidence>
<proteinExistence type="predicted"/>
<keyword evidence="2" id="KW-0732">Signal</keyword>
<organism evidence="3 4">
    <name type="scientific">Kineosporia babensis</name>
    <dbReference type="NCBI Taxonomy" id="499548"/>
    <lineage>
        <taxon>Bacteria</taxon>
        <taxon>Bacillati</taxon>
        <taxon>Actinomycetota</taxon>
        <taxon>Actinomycetes</taxon>
        <taxon>Kineosporiales</taxon>
        <taxon>Kineosporiaceae</taxon>
        <taxon>Kineosporia</taxon>
    </lineage>
</organism>
<dbReference type="AlphaFoldDB" id="A0A9X1N9P3"/>
<feature type="region of interest" description="Disordered" evidence="1">
    <location>
        <begin position="156"/>
        <end position="232"/>
    </location>
</feature>
<feature type="compositionally biased region" description="Acidic residues" evidence="1">
    <location>
        <begin position="185"/>
        <end position="203"/>
    </location>
</feature>
<accession>A0A9X1N9P3</accession>
<evidence type="ECO:0000256" key="2">
    <source>
        <dbReference type="SAM" id="SignalP"/>
    </source>
</evidence>
<evidence type="ECO:0000256" key="1">
    <source>
        <dbReference type="SAM" id="MobiDB-lite"/>
    </source>
</evidence>
<feature type="compositionally biased region" description="Acidic residues" evidence="1">
    <location>
        <begin position="220"/>
        <end position="232"/>
    </location>
</feature>
<keyword evidence="4" id="KW-1185">Reference proteome</keyword>
<protein>
    <recommendedName>
        <fullName evidence="5">Lipoprotein</fullName>
    </recommendedName>
</protein>
<gene>
    <name evidence="3" type="ORF">LR394_00075</name>
</gene>
<feature type="chain" id="PRO_5040908643" description="Lipoprotein" evidence="2">
    <location>
        <begin position="20"/>
        <end position="232"/>
    </location>
</feature>
<reference evidence="3" key="1">
    <citation type="submission" date="2021-11" db="EMBL/GenBank/DDBJ databases">
        <title>Streptomyces corallinus and Kineosporia corallina sp. nov., two new coral-derived marine actinobacteria.</title>
        <authorList>
            <person name="Buangrab K."/>
            <person name="Sutthacheep M."/>
            <person name="Yeemin T."/>
            <person name="Harunari E."/>
            <person name="Igarashi Y."/>
            <person name="Sripreechasak P."/>
            <person name="Kanchanasin P."/>
            <person name="Tanasupawat S."/>
            <person name="Phongsopitanun W."/>
        </authorList>
    </citation>
    <scope>NUCLEOTIDE SEQUENCE</scope>
    <source>
        <strain evidence="3">JCM 31032</strain>
    </source>
</reference>
<evidence type="ECO:0000313" key="4">
    <source>
        <dbReference type="Proteomes" id="UP001138997"/>
    </source>
</evidence>
<feature type="compositionally biased region" description="Low complexity" evidence="1">
    <location>
        <begin position="171"/>
        <end position="184"/>
    </location>
</feature>
<name>A0A9X1N9P3_9ACTN</name>
<dbReference type="EMBL" id="JAJOMB010000001">
    <property type="protein sequence ID" value="MCD5309276.1"/>
    <property type="molecule type" value="Genomic_DNA"/>
</dbReference>
<feature type="signal peptide" evidence="2">
    <location>
        <begin position="1"/>
        <end position="19"/>
    </location>
</feature>
<comment type="caution">
    <text evidence="3">The sequence shown here is derived from an EMBL/GenBank/DDBJ whole genome shotgun (WGS) entry which is preliminary data.</text>
</comment>